<dbReference type="CDD" id="cd06503">
    <property type="entry name" value="ATP-synt_Fo_b"/>
    <property type="match status" value="1"/>
</dbReference>
<reference evidence="16 17" key="1">
    <citation type="journal article" date="2019" name="Int. J. Syst. Evol. Microbiol.">
        <title>The Global Catalogue of Microorganisms (GCM) 10K type strain sequencing project: providing services to taxonomists for standard genome sequencing and annotation.</title>
        <authorList>
            <consortium name="The Broad Institute Genomics Platform"/>
            <consortium name="The Broad Institute Genome Sequencing Center for Infectious Disease"/>
            <person name="Wu L."/>
            <person name="Ma J."/>
        </authorList>
    </citation>
    <scope>NUCLEOTIDE SEQUENCE [LARGE SCALE GENOMIC DNA]</scope>
    <source>
        <strain evidence="16 17">JCM 1407</strain>
    </source>
</reference>
<evidence type="ECO:0000256" key="8">
    <source>
        <dbReference type="ARBA" id="ARBA00023065"/>
    </source>
</evidence>
<organism evidence="16 17">
    <name type="scientific">Clostridium oceanicum</name>
    <dbReference type="NCBI Taxonomy" id="1543"/>
    <lineage>
        <taxon>Bacteria</taxon>
        <taxon>Bacillati</taxon>
        <taxon>Bacillota</taxon>
        <taxon>Clostridia</taxon>
        <taxon>Eubacteriales</taxon>
        <taxon>Clostridiaceae</taxon>
        <taxon>Clostridium</taxon>
    </lineage>
</organism>
<keyword evidence="10 13" id="KW-0066">ATP synthesis</keyword>
<keyword evidence="15" id="KW-0175">Coiled coil</keyword>
<dbReference type="Pfam" id="PF00430">
    <property type="entry name" value="ATP-synt_B"/>
    <property type="match status" value="1"/>
</dbReference>
<keyword evidence="2 13" id="KW-0813">Transport</keyword>
<protein>
    <recommendedName>
        <fullName evidence="13">ATP synthase subunit b</fullName>
    </recommendedName>
    <alternativeName>
        <fullName evidence="13">ATP synthase F(0) sector subunit b</fullName>
    </alternativeName>
    <alternativeName>
        <fullName evidence="13">ATPase subunit I</fullName>
    </alternativeName>
    <alternativeName>
        <fullName evidence="13">F-type ATPase subunit b</fullName>
        <shortName evidence="13">F-ATPase subunit b</shortName>
    </alternativeName>
</protein>
<dbReference type="Gene3D" id="1.20.5.620">
    <property type="entry name" value="F1F0 ATP synthase subunit B, membrane domain"/>
    <property type="match status" value="1"/>
</dbReference>
<evidence type="ECO:0000256" key="13">
    <source>
        <dbReference type="HAMAP-Rule" id="MF_01398"/>
    </source>
</evidence>
<keyword evidence="9 13" id="KW-0472">Membrane</keyword>
<comment type="subcellular location">
    <subcellularLocation>
        <location evidence="13">Cell membrane</location>
        <topology evidence="13">Single-pass membrane protein</topology>
    </subcellularLocation>
    <subcellularLocation>
        <location evidence="12">Endomembrane system</location>
        <topology evidence="12">Single-pass membrane protein</topology>
    </subcellularLocation>
</comment>
<keyword evidence="5 13" id="KW-0812">Transmembrane</keyword>
<keyword evidence="7 13" id="KW-1133">Transmembrane helix</keyword>
<evidence type="ECO:0000313" key="16">
    <source>
        <dbReference type="EMBL" id="GAA0744300.1"/>
    </source>
</evidence>
<dbReference type="PANTHER" id="PTHR33445:SF1">
    <property type="entry name" value="ATP SYNTHASE SUBUNIT B"/>
    <property type="match status" value="1"/>
</dbReference>
<keyword evidence="8 13" id="KW-0406">Ion transport</keyword>
<dbReference type="EMBL" id="BAAACG010000013">
    <property type="protein sequence ID" value="GAA0744300.1"/>
    <property type="molecule type" value="Genomic_DNA"/>
</dbReference>
<keyword evidence="6 13" id="KW-0375">Hydrogen ion transport</keyword>
<evidence type="ECO:0000256" key="6">
    <source>
        <dbReference type="ARBA" id="ARBA00022781"/>
    </source>
</evidence>
<dbReference type="SUPFAM" id="SSF81573">
    <property type="entry name" value="F1F0 ATP synthase subunit B, membrane domain"/>
    <property type="match status" value="1"/>
</dbReference>
<evidence type="ECO:0000256" key="2">
    <source>
        <dbReference type="ARBA" id="ARBA00022448"/>
    </source>
</evidence>
<gene>
    <name evidence="13" type="primary">atpF</name>
    <name evidence="16" type="ORF">GCM10008906_29020</name>
</gene>
<comment type="subunit">
    <text evidence="13">F-type ATPases have 2 components, F(1) - the catalytic core - and F(0) - the membrane proton channel. F(1) has five subunits: alpha(3), beta(3), gamma(1), delta(1), epsilon(1). F(0) has three main subunits: a(1), b(2) and c(10-14). The alpha and beta chains form an alternating ring which encloses part of the gamma chain. F(1) is attached to F(0) by a central stalk formed by the gamma and epsilon chains, while a peripheral stalk is formed by the delta and b chains.</text>
</comment>
<dbReference type="NCBIfam" id="TIGR01144">
    <property type="entry name" value="ATP_synt_b"/>
    <property type="match status" value="1"/>
</dbReference>
<dbReference type="InterPro" id="IPR050059">
    <property type="entry name" value="ATP_synthase_B_chain"/>
</dbReference>
<dbReference type="RefSeq" id="WP_343762624.1">
    <property type="nucleotide sequence ID" value="NZ_BAAACG010000013.1"/>
</dbReference>
<evidence type="ECO:0000256" key="10">
    <source>
        <dbReference type="ARBA" id="ARBA00023310"/>
    </source>
</evidence>
<evidence type="ECO:0000256" key="15">
    <source>
        <dbReference type="SAM" id="Coils"/>
    </source>
</evidence>
<keyword evidence="3 13" id="KW-1003">Cell membrane</keyword>
<evidence type="ECO:0000256" key="5">
    <source>
        <dbReference type="ARBA" id="ARBA00022692"/>
    </source>
</evidence>
<dbReference type="PANTHER" id="PTHR33445">
    <property type="entry name" value="ATP SYNTHASE SUBUNIT B', CHLOROPLASTIC"/>
    <property type="match status" value="1"/>
</dbReference>
<feature type="coiled-coil region" evidence="15">
    <location>
        <begin position="38"/>
        <end position="72"/>
    </location>
</feature>
<evidence type="ECO:0000256" key="3">
    <source>
        <dbReference type="ARBA" id="ARBA00022475"/>
    </source>
</evidence>
<feature type="transmembrane region" description="Helical" evidence="13">
    <location>
        <begin position="6"/>
        <end position="27"/>
    </location>
</feature>
<feature type="coiled-coil region" evidence="15">
    <location>
        <begin position="100"/>
        <end position="127"/>
    </location>
</feature>
<sequence length="159" mass="18382">MGVSTSTTIITIINFLIILFVVKHFWFEKISLVIDERRKDIMTNITQAKEDKENAKKLKEENQLALSNAKQEGKSIVEKYKSKAENVYDDILKEARSEADKIIERSRMEAEREKKKAQEEIKVQAVDLAVEVSSKALMKSIDEQEHRRLIKDFISKVGI</sequence>
<dbReference type="NCBIfam" id="NF009992">
    <property type="entry name" value="PRK13461.1"/>
    <property type="match status" value="1"/>
</dbReference>
<comment type="function">
    <text evidence="11 13">F(1)F(0) ATP synthase produces ATP from ADP in the presence of a proton or sodium gradient. F-type ATPases consist of two structural domains, F(1) containing the extramembraneous catalytic core and F(0) containing the membrane proton channel, linked together by a central stalk and a peripheral stalk. During catalysis, ATP synthesis in the catalytic domain of F(1) is coupled via a rotary mechanism of the central stalk subunits to proton translocation.</text>
</comment>
<accession>A0ABN1JPX7</accession>
<comment type="caution">
    <text evidence="16">The sequence shown here is derived from an EMBL/GenBank/DDBJ whole genome shotgun (WGS) entry which is preliminary data.</text>
</comment>
<comment type="function">
    <text evidence="13">Component of the F(0) channel, it forms part of the peripheral stalk, linking F(1) to F(0).</text>
</comment>
<evidence type="ECO:0000256" key="14">
    <source>
        <dbReference type="RuleBase" id="RU003848"/>
    </source>
</evidence>
<dbReference type="HAMAP" id="MF_01398">
    <property type="entry name" value="ATP_synth_b_bprime"/>
    <property type="match status" value="1"/>
</dbReference>
<evidence type="ECO:0000256" key="11">
    <source>
        <dbReference type="ARBA" id="ARBA00025198"/>
    </source>
</evidence>
<evidence type="ECO:0000313" key="17">
    <source>
        <dbReference type="Proteomes" id="UP001501510"/>
    </source>
</evidence>
<name>A0ABN1JPX7_9CLOT</name>
<evidence type="ECO:0000256" key="4">
    <source>
        <dbReference type="ARBA" id="ARBA00022547"/>
    </source>
</evidence>
<evidence type="ECO:0000256" key="9">
    <source>
        <dbReference type="ARBA" id="ARBA00023136"/>
    </source>
</evidence>
<dbReference type="InterPro" id="IPR005864">
    <property type="entry name" value="ATP_synth_F0_bsu_bac"/>
</dbReference>
<evidence type="ECO:0000256" key="12">
    <source>
        <dbReference type="ARBA" id="ARBA00037847"/>
    </source>
</evidence>
<evidence type="ECO:0000256" key="7">
    <source>
        <dbReference type="ARBA" id="ARBA00022989"/>
    </source>
</evidence>
<keyword evidence="17" id="KW-1185">Reference proteome</keyword>
<comment type="similarity">
    <text evidence="1 13 14">Belongs to the ATPase B chain family.</text>
</comment>
<dbReference type="Proteomes" id="UP001501510">
    <property type="component" value="Unassembled WGS sequence"/>
</dbReference>
<keyword evidence="4 13" id="KW-0138">CF(0)</keyword>
<proteinExistence type="inferred from homology"/>
<dbReference type="InterPro" id="IPR002146">
    <property type="entry name" value="ATP_synth_b/b'su_bac/chlpt"/>
</dbReference>
<evidence type="ECO:0000256" key="1">
    <source>
        <dbReference type="ARBA" id="ARBA00005513"/>
    </source>
</evidence>
<dbReference type="InterPro" id="IPR028987">
    <property type="entry name" value="ATP_synth_B-like_membr_sf"/>
</dbReference>